<feature type="transmembrane region" description="Helical" evidence="2">
    <location>
        <begin position="27"/>
        <end position="50"/>
    </location>
</feature>
<feature type="transmembrane region" description="Helical" evidence="2">
    <location>
        <begin position="161"/>
        <end position="181"/>
    </location>
</feature>
<evidence type="ECO:0000313" key="4">
    <source>
        <dbReference type="Proteomes" id="UP000318081"/>
    </source>
</evidence>
<organism evidence="3 4">
    <name type="scientific">Stieleria magnilauensis</name>
    <dbReference type="NCBI Taxonomy" id="2527963"/>
    <lineage>
        <taxon>Bacteria</taxon>
        <taxon>Pseudomonadati</taxon>
        <taxon>Planctomycetota</taxon>
        <taxon>Planctomycetia</taxon>
        <taxon>Pirellulales</taxon>
        <taxon>Pirellulaceae</taxon>
        <taxon>Stieleria</taxon>
    </lineage>
</organism>
<dbReference type="EMBL" id="CP036432">
    <property type="protein sequence ID" value="QDV87432.1"/>
    <property type="molecule type" value="Genomic_DNA"/>
</dbReference>
<proteinExistence type="predicted"/>
<name>A0ABX5Y0E4_9BACT</name>
<feature type="compositionally biased region" description="Polar residues" evidence="1">
    <location>
        <begin position="646"/>
        <end position="655"/>
    </location>
</feature>
<dbReference type="RefSeq" id="WP_145219113.1">
    <property type="nucleotide sequence ID" value="NZ_CP036432.1"/>
</dbReference>
<sequence>MSSIDTPNPSTGRTSFSSVLRPFRRRWLLLASTRMLLWSLAAVVVIWLTAMWIDLVWALPDEVRWWVSRIAPPAALTIAAALVVTRLVCHNDETIAEQIDQAKGTGGEIRAGLQLESRPQPRQSVLTLGLASLAIDRSRQLAGSISAGDVFRSETLRRPSIVLSSILGAVILVAMIVPGIAKNQVQRLLSPTSDVPPYTGVLIELQLEQDSVLYGDDVLIRVTSSGARVDRMQLVTRTRPGDENVLPMLPAADASDDGSESQWQAMLSNVTEPLTVYARTGRSRSRYHELSVTMTPQLLPPTVRITPPAYTRDATYEGPIPEYGIKSLAGTEVAWRLSSNRPLATGTVELKYRDGTTESLRLQPESDVARSFLSGQLDAESSTVYGSMPLVRPGQFTLSVTDVDGITSRETISGNITLHQDQRPVVRITSPRPVSLAIPEIRIPVTIEGADDYGISRLSLYRSLNGSPASKMDLESDGTRQQLARWNLPLGRYGLTPGDEIQLFARIEDNDPAGAKGAESPVTIVRIISRQEFDQLNLRRQGIESLQAKYAASQRHLEQLAEALRAVDEAAKAAAESGTPAAQQALHEKLAAAEQAAQAAAEAMEKFSHEAMPIDVDRELTKRLAEQAKQIQNLSEQLASLKADDPNSQQPLSKQQQEHLRKMAEQVASERNELQQNAVQPLEQLQQVMPLIVDQRRFEQIVRQQRDLERRLNSLNTAEEPDQRRIAELESQQQQLRQALDQLLDDIETHARALPDQPDLEKLRQTAQEFVEAVRESAAESKMMSAQTGLLNSEFDAAHDDAKTAADILESFLGQCQGMGNQACENCKMSFNPGSGGANLGNSIEQILELMGMKPGASGMRPGGQPGMGFGWGAGGGYSQRHPGPNNVGMYGAMPSPVQSNSQGRGDRTSNGVASVHTGSPGDGQPDAVDAAPVDAGGGQAQQAVPGKYRDKVSEYFRQLAEQLGE</sequence>
<feature type="compositionally biased region" description="Low complexity" evidence="1">
    <location>
        <begin position="923"/>
        <end position="947"/>
    </location>
</feature>
<feature type="region of interest" description="Disordered" evidence="1">
    <location>
        <begin position="643"/>
        <end position="672"/>
    </location>
</feature>
<feature type="transmembrane region" description="Helical" evidence="2">
    <location>
        <begin position="70"/>
        <end position="89"/>
    </location>
</feature>
<keyword evidence="2" id="KW-0812">Transmembrane</keyword>
<reference evidence="3 4" key="1">
    <citation type="submission" date="2019-02" db="EMBL/GenBank/DDBJ databases">
        <title>Deep-cultivation of Planctomycetes and their phenomic and genomic characterization uncovers novel biology.</title>
        <authorList>
            <person name="Wiegand S."/>
            <person name="Jogler M."/>
            <person name="Boedeker C."/>
            <person name="Pinto D."/>
            <person name="Vollmers J."/>
            <person name="Rivas-Marin E."/>
            <person name="Kohn T."/>
            <person name="Peeters S.H."/>
            <person name="Heuer A."/>
            <person name="Rast P."/>
            <person name="Oberbeckmann S."/>
            <person name="Bunk B."/>
            <person name="Jeske O."/>
            <person name="Meyerdierks A."/>
            <person name="Storesund J.E."/>
            <person name="Kallscheuer N."/>
            <person name="Luecker S."/>
            <person name="Lage O.M."/>
            <person name="Pohl T."/>
            <person name="Merkel B.J."/>
            <person name="Hornburger P."/>
            <person name="Mueller R.-W."/>
            <person name="Bruemmer F."/>
            <person name="Labrenz M."/>
            <person name="Spormann A.M."/>
            <person name="Op den Camp H."/>
            <person name="Overmann J."/>
            <person name="Amann R."/>
            <person name="Jetten M.S.M."/>
            <person name="Mascher T."/>
            <person name="Medema M.H."/>
            <person name="Devos D.P."/>
            <person name="Kaster A.-K."/>
            <person name="Ovreas L."/>
            <person name="Rohde M."/>
            <person name="Galperin M.Y."/>
            <person name="Jogler C."/>
        </authorList>
    </citation>
    <scope>NUCLEOTIDE SEQUENCE [LARGE SCALE GENOMIC DNA]</scope>
    <source>
        <strain evidence="3 4">TBK1r</strain>
    </source>
</reference>
<gene>
    <name evidence="3" type="primary">smc_6</name>
    <name evidence="3" type="ORF">TBK1r_64620</name>
</gene>
<evidence type="ECO:0000256" key="2">
    <source>
        <dbReference type="SAM" id="Phobius"/>
    </source>
</evidence>
<keyword evidence="4" id="KW-1185">Reference proteome</keyword>
<feature type="compositionally biased region" description="Polar residues" evidence="1">
    <location>
        <begin position="897"/>
        <end position="913"/>
    </location>
</feature>
<feature type="compositionally biased region" description="Basic and acidic residues" evidence="1">
    <location>
        <begin position="656"/>
        <end position="672"/>
    </location>
</feature>
<keyword evidence="2" id="KW-0472">Membrane</keyword>
<evidence type="ECO:0000313" key="3">
    <source>
        <dbReference type="EMBL" id="QDV87432.1"/>
    </source>
</evidence>
<protein>
    <submittedName>
        <fullName evidence="3">Chromosome partition protein Smc</fullName>
    </submittedName>
</protein>
<accession>A0ABX5Y0E4</accession>
<keyword evidence="2" id="KW-1133">Transmembrane helix</keyword>
<dbReference type="CDD" id="cd07307">
    <property type="entry name" value="BAR"/>
    <property type="match status" value="1"/>
</dbReference>
<feature type="region of interest" description="Disordered" evidence="1">
    <location>
        <begin position="879"/>
        <end position="950"/>
    </location>
</feature>
<dbReference type="Proteomes" id="UP000318081">
    <property type="component" value="Chromosome"/>
</dbReference>
<evidence type="ECO:0000256" key="1">
    <source>
        <dbReference type="SAM" id="MobiDB-lite"/>
    </source>
</evidence>